<feature type="region of interest" description="Disordered" evidence="2">
    <location>
        <begin position="181"/>
        <end position="206"/>
    </location>
</feature>
<name>A0A1J4K2N7_9EUKA</name>
<reference evidence="3" key="1">
    <citation type="submission" date="2016-10" db="EMBL/GenBank/DDBJ databases">
        <authorList>
            <person name="Benchimol M."/>
            <person name="Almeida L.G."/>
            <person name="Vasconcelos A.T."/>
            <person name="Perreira-Neves A."/>
            <person name="Rosa I.A."/>
            <person name="Tasca T."/>
            <person name="Bogo M.R."/>
            <person name="de Souza W."/>
        </authorList>
    </citation>
    <scope>NUCLEOTIDE SEQUENCE [LARGE SCALE GENOMIC DNA]</scope>
    <source>
        <strain evidence="3">K</strain>
    </source>
</reference>
<dbReference type="GO" id="GO:0003924">
    <property type="term" value="F:GTPase activity"/>
    <property type="evidence" value="ECO:0007669"/>
    <property type="project" value="InterPro"/>
</dbReference>
<dbReference type="RefSeq" id="XP_068357148.1">
    <property type="nucleotide sequence ID" value="XM_068506242.1"/>
</dbReference>
<dbReference type="CDD" id="cd00154">
    <property type="entry name" value="Rab"/>
    <property type="match status" value="1"/>
</dbReference>
<dbReference type="PANTHER" id="PTHR47978">
    <property type="match status" value="1"/>
</dbReference>
<dbReference type="OrthoDB" id="188276at2759"/>
<accession>A0A1J4K2N7</accession>
<dbReference type="NCBIfam" id="TIGR00231">
    <property type="entry name" value="small_GTP"/>
    <property type="match status" value="1"/>
</dbReference>
<dbReference type="Pfam" id="PF08477">
    <property type="entry name" value="Roc"/>
    <property type="match status" value="1"/>
</dbReference>
<protein>
    <submittedName>
        <fullName evidence="3">Ras-related protein Rab-5B</fullName>
    </submittedName>
</protein>
<dbReference type="SMART" id="SM00175">
    <property type="entry name" value="RAB"/>
    <property type="match status" value="1"/>
</dbReference>
<keyword evidence="1" id="KW-0547">Nucleotide-binding</keyword>
<dbReference type="PRINTS" id="PR00449">
    <property type="entry name" value="RASTRNSFRMNG"/>
</dbReference>
<gene>
    <name evidence="3" type="primary">RAB5B</name>
    <name evidence="3" type="ORF">TRFO_28549</name>
</gene>
<evidence type="ECO:0000313" key="3">
    <source>
        <dbReference type="EMBL" id="OHT04012.1"/>
    </source>
</evidence>
<sequence length="206" mass="23771">MNIRLQNRVVFCGDSSVGKTSILQRIKGVQFEEHVRQTKIASYYAYHYQNESPEDGEDDFDINFWDVGGDPKLRQLAQVYFQNIEIAVVVFDLTDRPSYDSLRDWVKMLKKESPSASFFLVANKNDKSQEKVVSDSELSRHRLKLFQVSAKTGEGIDDLVKSIGEECIKICHEKKIQHQQEIQRQNGSEPENKEEDENSNNCCTIM</sequence>
<dbReference type="VEuPathDB" id="TrichDB:TRFO_28549"/>
<dbReference type="GeneID" id="94840946"/>
<dbReference type="InterPro" id="IPR001806">
    <property type="entry name" value="Small_GTPase"/>
</dbReference>
<proteinExistence type="predicted"/>
<dbReference type="Gene3D" id="3.40.50.300">
    <property type="entry name" value="P-loop containing nucleotide triphosphate hydrolases"/>
    <property type="match status" value="1"/>
</dbReference>
<comment type="caution">
    <text evidence="3">The sequence shown here is derived from an EMBL/GenBank/DDBJ whole genome shotgun (WGS) entry which is preliminary data.</text>
</comment>
<dbReference type="EMBL" id="MLAK01000808">
    <property type="protein sequence ID" value="OHT04012.1"/>
    <property type="molecule type" value="Genomic_DNA"/>
</dbReference>
<dbReference type="SMART" id="SM00173">
    <property type="entry name" value="RAS"/>
    <property type="match status" value="1"/>
</dbReference>
<evidence type="ECO:0000256" key="2">
    <source>
        <dbReference type="SAM" id="MobiDB-lite"/>
    </source>
</evidence>
<dbReference type="SUPFAM" id="SSF52540">
    <property type="entry name" value="P-loop containing nucleoside triphosphate hydrolases"/>
    <property type="match status" value="1"/>
</dbReference>
<dbReference type="AlphaFoldDB" id="A0A1J4K2N7"/>
<dbReference type="PROSITE" id="PS51419">
    <property type="entry name" value="RAB"/>
    <property type="match status" value="1"/>
</dbReference>
<dbReference type="Proteomes" id="UP000179807">
    <property type="component" value="Unassembled WGS sequence"/>
</dbReference>
<dbReference type="InterPro" id="IPR027417">
    <property type="entry name" value="P-loop_NTPase"/>
</dbReference>
<organism evidence="3 4">
    <name type="scientific">Tritrichomonas foetus</name>
    <dbReference type="NCBI Taxonomy" id="1144522"/>
    <lineage>
        <taxon>Eukaryota</taxon>
        <taxon>Metamonada</taxon>
        <taxon>Parabasalia</taxon>
        <taxon>Tritrichomonadida</taxon>
        <taxon>Tritrichomonadidae</taxon>
        <taxon>Tritrichomonas</taxon>
    </lineage>
</organism>
<dbReference type="InterPro" id="IPR005225">
    <property type="entry name" value="Small_GTP-bd"/>
</dbReference>
<dbReference type="GO" id="GO:0005525">
    <property type="term" value="F:GTP binding"/>
    <property type="evidence" value="ECO:0007669"/>
    <property type="project" value="InterPro"/>
</dbReference>
<keyword evidence="4" id="KW-1185">Reference proteome</keyword>
<evidence type="ECO:0000256" key="1">
    <source>
        <dbReference type="ARBA" id="ARBA00022741"/>
    </source>
</evidence>
<dbReference type="SMART" id="SM00174">
    <property type="entry name" value="RHO"/>
    <property type="match status" value="1"/>
</dbReference>
<evidence type="ECO:0000313" key="4">
    <source>
        <dbReference type="Proteomes" id="UP000179807"/>
    </source>
</evidence>